<accession>C6M5G9</accession>
<name>C6M5G9_NEISI</name>
<dbReference type="AlphaFoldDB" id="C6M5G9"/>
<dbReference type="Proteomes" id="UP000005365">
    <property type="component" value="Unassembled WGS sequence"/>
</dbReference>
<dbReference type="EMBL" id="ACKO02000009">
    <property type="protein sequence ID" value="EET44549.1"/>
    <property type="molecule type" value="Genomic_DNA"/>
</dbReference>
<evidence type="ECO:0000313" key="2">
    <source>
        <dbReference type="Proteomes" id="UP000005365"/>
    </source>
</evidence>
<comment type="caution">
    <text evidence="1">The sequence shown here is derived from an EMBL/GenBank/DDBJ whole genome shotgun (WGS) entry which is preliminary data.</text>
</comment>
<protein>
    <submittedName>
        <fullName evidence="1">Uncharacterized protein</fullName>
    </submittedName>
</protein>
<keyword evidence="2" id="KW-1185">Reference proteome</keyword>
<proteinExistence type="predicted"/>
<gene>
    <name evidence="1" type="ORF">NEISICOT_01767</name>
</gene>
<evidence type="ECO:0000313" key="1">
    <source>
        <dbReference type="EMBL" id="EET44549.1"/>
    </source>
</evidence>
<sequence>MGDGVETHDRVPKWIFRRNCIISREVSDDLFLIVGSIAGVDRDVQRSHFVY</sequence>
<reference evidence="1" key="1">
    <citation type="submission" date="2009-07" db="EMBL/GenBank/DDBJ databases">
        <authorList>
            <person name="Weinstock G."/>
            <person name="Sodergren E."/>
            <person name="Clifton S."/>
            <person name="Fulton L."/>
            <person name="Fulton B."/>
            <person name="Courtney L."/>
            <person name="Fronick C."/>
            <person name="Harrison M."/>
            <person name="Strong C."/>
            <person name="Farmer C."/>
            <person name="Delahaunty K."/>
            <person name="Markovic C."/>
            <person name="Hall O."/>
            <person name="Minx P."/>
            <person name="Tomlinson C."/>
            <person name="Mitreva M."/>
            <person name="Nelson J."/>
            <person name="Hou S."/>
            <person name="Wollam A."/>
            <person name="Pepin K.H."/>
            <person name="Johnson M."/>
            <person name="Bhonagiri V."/>
            <person name="Nash W.E."/>
            <person name="Warren W."/>
            <person name="Chinwalla A."/>
            <person name="Mardis E.R."/>
            <person name="Wilson R.K."/>
        </authorList>
    </citation>
    <scope>NUCLEOTIDE SEQUENCE [LARGE SCALE GENOMIC DNA]</scope>
    <source>
        <strain evidence="1">ATCC 29256</strain>
    </source>
</reference>
<organism evidence="1 2">
    <name type="scientific">Neisseria sicca ATCC 29256</name>
    <dbReference type="NCBI Taxonomy" id="547045"/>
    <lineage>
        <taxon>Bacteria</taxon>
        <taxon>Pseudomonadati</taxon>
        <taxon>Pseudomonadota</taxon>
        <taxon>Betaproteobacteria</taxon>
        <taxon>Neisseriales</taxon>
        <taxon>Neisseriaceae</taxon>
        <taxon>Neisseria</taxon>
    </lineage>
</organism>